<dbReference type="NCBIfam" id="NF009897">
    <property type="entry name" value="PRK13357.1"/>
    <property type="match status" value="1"/>
</dbReference>
<keyword evidence="3" id="KW-0032">Aminotransferase</keyword>
<evidence type="ECO:0000256" key="8">
    <source>
        <dbReference type="PIRSR" id="PIRSR006468-1"/>
    </source>
</evidence>
<dbReference type="GO" id="GO:0008652">
    <property type="term" value="P:amino acid biosynthetic process"/>
    <property type="evidence" value="ECO:0007669"/>
    <property type="project" value="UniProtKB-KW"/>
</dbReference>
<dbReference type="InterPro" id="IPR043132">
    <property type="entry name" value="BCAT-like_C"/>
</dbReference>
<keyword evidence="11" id="KW-1185">Reference proteome</keyword>
<evidence type="ECO:0000256" key="7">
    <source>
        <dbReference type="ARBA" id="ARBA00023304"/>
    </source>
</evidence>
<dbReference type="Gene3D" id="3.20.10.10">
    <property type="entry name" value="D-amino Acid Aminotransferase, subunit A, domain 2"/>
    <property type="match status" value="1"/>
</dbReference>
<feature type="modified residue" description="N6-(pyridoxal phosphate)lysine" evidence="8">
    <location>
        <position position="234"/>
    </location>
</feature>
<feature type="region of interest" description="Disordered" evidence="9">
    <location>
        <begin position="15"/>
        <end position="37"/>
    </location>
</feature>
<dbReference type="CDD" id="cd01557">
    <property type="entry name" value="BCAT_beta_family"/>
    <property type="match status" value="1"/>
</dbReference>
<evidence type="ECO:0000313" key="11">
    <source>
        <dbReference type="Proteomes" id="UP001255856"/>
    </source>
</evidence>
<evidence type="ECO:0000256" key="4">
    <source>
        <dbReference type="ARBA" id="ARBA00022605"/>
    </source>
</evidence>
<dbReference type="PANTHER" id="PTHR11825">
    <property type="entry name" value="SUBGROUP IIII AMINOTRANSFERASE"/>
    <property type="match status" value="1"/>
</dbReference>
<name>A0AAD9IK80_PROWI</name>
<evidence type="ECO:0000256" key="6">
    <source>
        <dbReference type="ARBA" id="ARBA00022898"/>
    </source>
</evidence>
<dbReference type="Proteomes" id="UP001255856">
    <property type="component" value="Unassembled WGS sequence"/>
</dbReference>
<dbReference type="InterPro" id="IPR005786">
    <property type="entry name" value="B_amino_transII"/>
</dbReference>
<dbReference type="NCBIfam" id="TIGR01123">
    <property type="entry name" value="ilvE_II"/>
    <property type="match status" value="1"/>
</dbReference>
<accession>A0AAD9IK80</accession>
<dbReference type="AlphaFoldDB" id="A0AAD9IK80"/>
<keyword evidence="6" id="KW-0663">Pyridoxal phosphate</keyword>
<organism evidence="10 11">
    <name type="scientific">Prototheca wickerhamii</name>
    <dbReference type="NCBI Taxonomy" id="3111"/>
    <lineage>
        <taxon>Eukaryota</taxon>
        <taxon>Viridiplantae</taxon>
        <taxon>Chlorophyta</taxon>
        <taxon>core chlorophytes</taxon>
        <taxon>Trebouxiophyceae</taxon>
        <taxon>Chlorellales</taxon>
        <taxon>Chlorellaceae</taxon>
        <taxon>Prototheca</taxon>
    </lineage>
</organism>
<proteinExistence type="inferred from homology"/>
<comment type="similarity">
    <text evidence="2">Belongs to the class-IV pyridoxal-phosphate-dependent aminotransferase family.</text>
</comment>
<dbReference type="Gene3D" id="3.30.470.10">
    <property type="match status" value="1"/>
</dbReference>
<dbReference type="GO" id="GO:0004084">
    <property type="term" value="F:branched-chain-amino-acid transaminase activity"/>
    <property type="evidence" value="ECO:0007669"/>
    <property type="project" value="InterPro"/>
</dbReference>
<dbReference type="SUPFAM" id="SSF56752">
    <property type="entry name" value="D-aminoacid aminotransferase-like PLP-dependent enzymes"/>
    <property type="match status" value="1"/>
</dbReference>
<keyword evidence="5" id="KW-0808">Transferase</keyword>
<dbReference type="InterPro" id="IPR036038">
    <property type="entry name" value="Aminotransferase-like"/>
</dbReference>
<gene>
    <name evidence="10" type="ORF">QBZ16_004553</name>
</gene>
<protein>
    <recommendedName>
        <fullName evidence="12">Branched-chain-amino-acid transaminase</fullName>
    </recommendedName>
</protein>
<dbReference type="PANTHER" id="PTHR11825:SF44">
    <property type="entry name" value="BRANCHED-CHAIN-AMINO-ACID AMINOTRANSFERASE"/>
    <property type="match status" value="1"/>
</dbReference>
<evidence type="ECO:0000256" key="9">
    <source>
        <dbReference type="SAM" id="MobiDB-lite"/>
    </source>
</evidence>
<comment type="caution">
    <text evidence="10">The sequence shown here is derived from an EMBL/GenBank/DDBJ whole genome shotgun (WGS) entry which is preliminary data.</text>
</comment>
<evidence type="ECO:0000313" key="10">
    <source>
        <dbReference type="EMBL" id="KAK2077707.1"/>
    </source>
</evidence>
<keyword evidence="4" id="KW-0028">Amino-acid biosynthesis</keyword>
<evidence type="ECO:0000256" key="1">
    <source>
        <dbReference type="ARBA" id="ARBA00001933"/>
    </source>
</evidence>
<dbReference type="GO" id="GO:0009082">
    <property type="term" value="P:branched-chain amino acid biosynthetic process"/>
    <property type="evidence" value="ECO:0007669"/>
    <property type="project" value="UniProtKB-KW"/>
</dbReference>
<dbReference type="InterPro" id="IPR033939">
    <property type="entry name" value="BCAT_family"/>
</dbReference>
<comment type="cofactor">
    <cofactor evidence="1">
        <name>pyridoxal 5'-phosphate</name>
        <dbReference type="ChEBI" id="CHEBI:597326"/>
    </cofactor>
</comment>
<reference evidence="10" key="1">
    <citation type="submission" date="2021-01" db="EMBL/GenBank/DDBJ databases">
        <authorList>
            <person name="Eckstrom K.M.E."/>
        </authorList>
    </citation>
    <scope>NUCLEOTIDE SEQUENCE</scope>
    <source>
        <strain evidence="10">UVCC 0001</strain>
    </source>
</reference>
<dbReference type="EMBL" id="JASFZW010000006">
    <property type="protein sequence ID" value="KAK2077707.1"/>
    <property type="molecule type" value="Genomic_DNA"/>
</dbReference>
<evidence type="ECO:0000256" key="5">
    <source>
        <dbReference type="ARBA" id="ARBA00022679"/>
    </source>
</evidence>
<evidence type="ECO:0000256" key="3">
    <source>
        <dbReference type="ARBA" id="ARBA00022576"/>
    </source>
</evidence>
<evidence type="ECO:0008006" key="12">
    <source>
        <dbReference type="Google" id="ProtNLM"/>
    </source>
</evidence>
<dbReference type="InterPro" id="IPR001544">
    <property type="entry name" value="Aminotrans_IV"/>
</dbReference>
<dbReference type="PIRSF" id="PIRSF006468">
    <property type="entry name" value="BCAT1"/>
    <property type="match status" value="1"/>
</dbReference>
<dbReference type="Pfam" id="PF01063">
    <property type="entry name" value="Aminotran_4"/>
    <property type="match status" value="1"/>
</dbReference>
<dbReference type="InterPro" id="IPR043131">
    <property type="entry name" value="BCAT-like_N"/>
</dbReference>
<evidence type="ECO:0000256" key="2">
    <source>
        <dbReference type="ARBA" id="ARBA00009320"/>
    </source>
</evidence>
<keyword evidence="7" id="KW-0100">Branched-chain amino acid biosynthesis</keyword>
<sequence>MVAVPKALARMVSSTAGSLDSAAPQPEPTPITKDEESPFRAADLEYDLAPSEGHLNLEDLKFGTVFTDHMFTVEHVAGEGWSRPRIGPFQNIPVHPAAPVLHYGMCCFEGMKAYVDAAGRVRLFRPEMNMARLARSAARLELAPFDQGEMLACLKAFLRVDAAWVPRREGHSLYLRPFAFSTSHTLGVAKSTRTMLSVIASPVGPYFPSGLVPIPLFVDEVNRRAWPGGVGHAKVGANYAPTIAPQVAAAGRYGTPQVVYTFAAPDADPEDAVFEECGAMNVMFLLDDGAGGRELVTPPLKGTILPGVTRDSILTLTREAGEVRVAERDLSIRELREAAAAGRLIEAFGCGTACIVQPIASFVRANGDVMRTVGDGSFTNNIFKTLSDIQYGRVEHPWSEVV</sequence>